<dbReference type="Gene3D" id="3.40.190.10">
    <property type="entry name" value="Periplasmic binding protein-like II"/>
    <property type="match status" value="2"/>
</dbReference>
<dbReference type="SUPFAM" id="SSF53850">
    <property type="entry name" value="Periplasmic binding protein-like II"/>
    <property type="match status" value="1"/>
</dbReference>
<dbReference type="EMBL" id="JBEPML010000004">
    <property type="protein sequence ID" value="MET3791501.1"/>
    <property type="molecule type" value="Genomic_DNA"/>
</dbReference>
<sequence length="304" mass="33168">MKSLKQLSIALLGASVLSTIAAAALAQDCKDPGQLVFSIIPTEETTQELDIYQPLLKALKEKTGKSVEFFMPTSYASVIEGMVNGWVHVGVHGPNSYVLAREKDPTLEVFATYTKAKGHFQEEGPGYRAVLVVKADSKFENLDSLKGTVTGLADPASTSGNLMPRMVFGDEIGTGPELEKYFSKVVYTGGHDQSALAVKEGRVDSAFVATHRLDNVIDRGLAAEADYRVLWQSGIIPQDPMVYRSDLCEPIKQAIREAFLTLHENPEAKSFFEGINSTKFVAMQDSDYDIIRKLVAAEKAAEGQ</sequence>
<gene>
    <name evidence="4" type="ORF">ABID37_001709</name>
</gene>
<dbReference type="PANTHER" id="PTHR35841:SF1">
    <property type="entry name" value="PHOSPHONATES-BINDING PERIPLASMIC PROTEIN"/>
    <property type="match status" value="1"/>
</dbReference>
<protein>
    <submittedName>
        <fullName evidence="4">Phosphonate transport system substrate-binding protein</fullName>
    </submittedName>
</protein>
<comment type="caution">
    <text evidence="4">The sequence shown here is derived from an EMBL/GenBank/DDBJ whole genome shotgun (WGS) entry which is preliminary data.</text>
</comment>
<dbReference type="NCBIfam" id="TIGR01098">
    <property type="entry name" value="3A0109s03R"/>
    <property type="match status" value="1"/>
</dbReference>
<organism evidence="4 5">
    <name type="scientific">Aquamicrobium terrae</name>
    <dbReference type="NCBI Taxonomy" id="1324945"/>
    <lineage>
        <taxon>Bacteria</taxon>
        <taxon>Pseudomonadati</taxon>
        <taxon>Pseudomonadota</taxon>
        <taxon>Alphaproteobacteria</taxon>
        <taxon>Hyphomicrobiales</taxon>
        <taxon>Phyllobacteriaceae</taxon>
        <taxon>Aquamicrobium</taxon>
    </lineage>
</organism>
<proteinExistence type="inferred from homology"/>
<comment type="similarity">
    <text evidence="1">Belongs to the phosphate/phosphite/phosphonate binding protein family.</text>
</comment>
<reference evidence="4 5" key="1">
    <citation type="submission" date="2024-06" db="EMBL/GenBank/DDBJ databases">
        <title>Genomic Encyclopedia of Type Strains, Phase IV (KMG-IV): sequencing the most valuable type-strain genomes for metagenomic binning, comparative biology and taxonomic classification.</title>
        <authorList>
            <person name="Goeker M."/>
        </authorList>
    </citation>
    <scope>NUCLEOTIDE SEQUENCE [LARGE SCALE GENOMIC DNA]</scope>
    <source>
        <strain evidence="4 5">DSM 27865</strain>
    </source>
</reference>
<keyword evidence="5" id="KW-1185">Reference proteome</keyword>
<keyword evidence="2 3" id="KW-0732">Signal</keyword>
<accession>A0ABV2MXJ2</accession>
<name>A0ABV2MXJ2_9HYPH</name>
<dbReference type="Pfam" id="PF12974">
    <property type="entry name" value="Phosphonate-bd"/>
    <property type="match status" value="1"/>
</dbReference>
<feature type="signal peptide" evidence="3">
    <location>
        <begin position="1"/>
        <end position="26"/>
    </location>
</feature>
<evidence type="ECO:0000313" key="4">
    <source>
        <dbReference type="EMBL" id="MET3791501.1"/>
    </source>
</evidence>
<dbReference type="RefSeq" id="WP_354193822.1">
    <property type="nucleotide sequence ID" value="NZ_JBEPML010000004.1"/>
</dbReference>
<dbReference type="InterPro" id="IPR005770">
    <property type="entry name" value="PhnD"/>
</dbReference>
<evidence type="ECO:0000256" key="3">
    <source>
        <dbReference type="SAM" id="SignalP"/>
    </source>
</evidence>
<evidence type="ECO:0000313" key="5">
    <source>
        <dbReference type="Proteomes" id="UP001549076"/>
    </source>
</evidence>
<dbReference type="Proteomes" id="UP001549076">
    <property type="component" value="Unassembled WGS sequence"/>
</dbReference>
<dbReference type="PANTHER" id="PTHR35841">
    <property type="entry name" value="PHOSPHONATES-BINDING PERIPLASMIC PROTEIN"/>
    <property type="match status" value="1"/>
</dbReference>
<evidence type="ECO:0000256" key="2">
    <source>
        <dbReference type="ARBA" id="ARBA00022729"/>
    </source>
</evidence>
<feature type="chain" id="PRO_5047497823" evidence="3">
    <location>
        <begin position="27"/>
        <end position="304"/>
    </location>
</feature>
<evidence type="ECO:0000256" key="1">
    <source>
        <dbReference type="ARBA" id="ARBA00007162"/>
    </source>
</evidence>
<dbReference type="CDD" id="cd01071">
    <property type="entry name" value="PBP2_PhnD_like"/>
    <property type="match status" value="1"/>
</dbReference>